<evidence type="ECO:0000256" key="1">
    <source>
        <dbReference type="ARBA" id="ARBA00004651"/>
    </source>
</evidence>
<accession>A0A1M6I008</accession>
<dbReference type="InterPro" id="IPR000515">
    <property type="entry name" value="MetI-like"/>
</dbReference>
<dbReference type="OrthoDB" id="9793490at2"/>
<dbReference type="CDD" id="cd06261">
    <property type="entry name" value="TM_PBP2"/>
    <property type="match status" value="1"/>
</dbReference>
<evidence type="ECO:0000259" key="9">
    <source>
        <dbReference type="PROSITE" id="PS50928"/>
    </source>
</evidence>
<dbReference type="Pfam" id="PF00528">
    <property type="entry name" value="BPD_transp_1"/>
    <property type="match status" value="1"/>
</dbReference>
<evidence type="ECO:0000313" key="10">
    <source>
        <dbReference type="EMBL" id="SHJ27731.1"/>
    </source>
</evidence>
<dbReference type="Proteomes" id="UP000184442">
    <property type="component" value="Unassembled WGS sequence"/>
</dbReference>
<dbReference type="EMBL" id="FQZS01000025">
    <property type="protein sequence ID" value="SHJ27731.1"/>
    <property type="molecule type" value="Genomic_DNA"/>
</dbReference>
<comment type="subcellular location">
    <subcellularLocation>
        <location evidence="1 8">Cell membrane</location>
        <topology evidence="1 8">Multi-pass membrane protein</topology>
    </subcellularLocation>
</comment>
<organism evidence="10 11">
    <name type="scientific">Lutispora thermophila DSM 19022</name>
    <dbReference type="NCBI Taxonomy" id="1122184"/>
    <lineage>
        <taxon>Bacteria</taxon>
        <taxon>Bacillati</taxon>
        <taxon>Bacillota</taxon>
        <taxon>Clostridia</taxon>
        <taxon>Lutisporales</taxon>
        <taxon>Lutisporaceae</taxon>
        <taxon>Lutispora</taxon>
    </lineage>
</organism>
<reference evidence="10 11" key="1">
    <citation type="submission" date="2016-11" db="EMBL/GenBank/DDBJ databases">
        <authorList>
            <person name="Jaros S."/>
            <person name="Januszkiewicz K."/>
            <person name="Wedrychowicz H."/>
        </authorList>
    </citation>
    <scope>NUCLEOTIDE SEQUENCE [LARGE SCALE GENOMIC DNA]</scope>
    <source>
        <strain evidence="10 11">DSM 19022</strain>
    </source>
</reference>
<dbReference type="GO" id="GO:0005886">
    <property type="term" value="C:plasma membrane"/>
    <property type="evidence" value="ECO:0007669"/>
    <property type="project" value="UniProtKB-SubCell"/>
</dbReference>
<dbReference type="FunFam" id="1.10.3720.10:FF:000002">
    <property type="entry name" value="D-methionine ABC transporter permease MetI"/>
    <property type="match status" value="1"/>
</dbReference>
<evidence type="ECO:0000256" key="6">
    <source>
        <dbReference type="ARBA" id="ARBA00022989"/>
    </source>
</evidence>
<evidence type="ECO:0000256" key="4">
    <source>
        <dbReference type="ARBA" id="ARBA00022475"/>
    </source>
</evidence>
<dbReference type="PANTHER" id="PTHR30450:SF1">
    <property type="entry name" value="D-METHIONINE TRANSPORT SYSTEM PERMEASE PROTEIN METI-RELATED"/>
    <property type="match status" value="1"/>
</dbReference>
<dbReference type="SUPFAM" id="SSF161098">
    <property type="entry name" value="MetI-like"/>
    <property type="match status" value="1"/>
</dbReference>
<keyword evidence="4" id="KW-1003">Cell membrane</keyword>
<keyword evidence="11" id="KW-1185">Reference proteome</keyword>
<dbReference type="GO" id="GO:0048473">
    <property type="term" value="P:D-methionine transmembrane transport"/>
    <property type="evidence" value="ECO:0007669"/>
    <property type="project" value="TreeGrafter"/>
</dbReference>
<keyword evidence="5 8" id="KW-0812">Transmembrane</keyword>
<feature type="transmembrane region" description="Helical" evidence="8">
    <location>
        <begin position="194"/>
        <end position="213"/>
    </location>
</feature>
<keyword evidence="7 8" id="KW-0472">Membrane</keyword>
<comment type="similarity">
    <text evidence="2">Belongs to the binding-protein-dependent transport system permease family. CysTW subfamily.</text>
</comment>
<evidence type="ECO:0000256" key="3">
    <source>
        <dbReference type="ARBA" id="ARBA00022448"/>
    </source>
</evidence>
<dbReference type="STRING" id="1122184.SAMN02745176_03020"/>
<feature type="transmembrane region" description="Helical" evidence="8">
    <location>
        <begin position="152"/>
        <end position="174"/>
    </location>
</feature>
<keyword evidence="6 8" id="KW-1133">Transmembrane helix</keyword>
<evidence type="ECO:0000313" key="11">
    <source>
        <dbReference type="Proteomes" id="UP000184442"/>
    </source>
</evidence>
<evidence type="ECO:0000256" key="5">
    <source>
        <dbReference type="ARBA" id="ARBA00022692"/>
    </source>
</evidence>
<dbReference type="RefSeq" id="WP_073027147.1">
    <property type="nucleotide sequence ID" value="NZ_FQZS01000025.1"/>
</dbReference>
<dbReference type="Gene3D" id="1.10.3720.10">
    <property type="entry name" value="MetI-like"/>
    <property type="match status" value="1"/>
</dbReference>
<gene>
    <name evidence="10" type="ORF">SAMN02745176_03020</name>
</gene>
<sequence length="222" mass="24077">MEVLIESIKKVILLMPIPLCETLYMVLASTFFSVIFGMPLGIITAISEEGSIWERKYLNRILNGLINITRSFPFIILMIAVFPLTKIIVGKRIGTTAAIVPLTIAAIPFVARLVETAIKEISPGIIEAALSMGADVKQIVFKVMIPEALPSIASGITLTIINLIGYSAMAGVIGGGGLGNLAIRYGYQGFQKDVMIGTVIVLILMVQVIQDIGTRIYRKLLR</sequence>
<feature type="transmembrane region" description="Helical" evidence="8">
    <location>
        <begin position="23"/>
        <end position="47"/>
    </location>
</feature>
<name>A0A1M6I008_9FIRM</name>
<feature type="transmembrane region" description="Helical" evidence="8">
    <location>
        <begin position="68"/>
        <end position="89"/>
    </location>
</feature>
<proteinExistence type="inferred from homology"/>
<evidence type="ECO:0000256" key="2">
    <source>
        <dbReference type="ARBA" id="ARBA00007069"/>
    </source>
</evidence>
<dbReference type="PANTHER" id="PTHR30450">
    <property type="entry name" value="ABC TRANSPORTER PERMEASE"/>
    <property type="match status" value="1"/>
</dbReference>
<evidence type="ECO:0000256" key="7">
    <source>
        <dbReference type="ARBA" id="ARBA00023136"/>
    </source>
</evidence>
<feature type="domain" description="ABC transmembrane type-1" evidence="9">
    <location>
        <begin position="19"/>
        <end position="213"/>
    </location>
</feature>
<dbReference type="AlphaFoldDB" id="A0A1M6I008"/>
<protein>
    <submittedName>
        <fullName evidence="10">D-methionine transport system permease protein</fullName>
    </submittedName>
</protein>
<dbReference type="PROSITE" id="PS50928">
    <property type="entry name" value="ABC_TM1"/>
    <property type="match status" value="1"/>
</dbReference>
<evidence type="ECO:0000256" key="8">
    <source>
        <dbReference type="RuleBase" id="RU363032"/>
    </source>
</evidence>
<keyword evidence="3 8" id="KW-0813">Transport</keyword>
<dbReference type="InterPro" id="IPR035906">
    <property type="entry name" value="MetI-like_sf"/>
</dbReference>
<dbReference type="InterPro" id="IPR051322">
    <property type="entry name" value="AA_ABC_Transporter_Permease"/>
</dbReference>
<feature type="transmembrane region" description="Helical" evidence="8">
    <location>
        <begin position="95"/>
        <end position="114"/>
    </location>
</feature>